<sequence>MRIAIGAPGNGALLKDAIEELLVEDERVNDVVDLSAPDITYPEVSFQVARAVAEGRADRGVLICGTGIGTAIAANKVPGVRAATAHDLITVRGSVENYDAQILCMGQNVIAAPAARALIDIWLDLRHDPTSSYGPKVGEIEAYEVHLHS</sequence>
<dbReference type="Gene3D" id="3.40.1400.10">
    <property type="entry name" value="Sugar-phosphate isomerase, RpiB/LacA/LacB"/>
    <property type="match status" value="1"/>
</dbReference>
<dbReference type="EMBL" id="VICB01000003">
    <property type="protein sequence ID" value="TQD44690.1"/>
    <property type="molecule type" value="Genomic_DNA"/>
</dbReference>
<dbReference type="GO" id="GO:0005975">
    <property type="term" value="P:carbohydrate metabolic process"/>
    <property type="evidence" value="ECO:0007669"/>
    <property type="project" value="InterPro"/>
</dbReference>
<gene>
    <name evidence="3" type="ORF">FK256_02115</name>
</gene>
<reference evidence="3 4" key="1">
    <citation type="submission" date="2019-06" db="EMBL/GenBank/DDBJ databases">
        <title>Draft genome sequence of Actinomyces johnsonii CCUG 34287T.</title>
        <authorList>
            <person name="Salva-Serra F."/>
            <person name="Cardew S."/>
            <person name="Moore E."/>
        </authorList>
    </citation>
    <scope>NUCLEOTIDE SEQUENCE [LARGE SCALE GENOMIC DNA]</scope>
    <source>
        <strain evidence="3 4">CCUG 34287</strain>
    </source>
</reference>
<proteinExistence type="inferred from homology"/>
<evidence type="ECO:0000313" key="3">
    <source>
        <dbReference type="EMBL" id="TQD44690.1"/>
    </source>
</evidence>
<evidence type="ECO:0000313" key="4">
    <source>
        <dbReference type="Proteomes" id="UP000319010"/>
    </source>
</evidence>
<dbReference type="Proteomes" id="UP000319010">
    <property type="component" value="Unassembled WGS sequence"/>
</dbReference>
<dbReference type="PANTHER" id="PTHR43732">
    <property type="entry name" value="RIBOSE 5-PHOSPHATE ISOMERASE-RELATED"/>
    <property type="match status" value="1"/>
</dbReference>
<dbReference type="SUPFAM" id="SSF89623">
    <property type="entry name" value="Ribose/Galactose isomerase RpiB/AlsB"/>
    <property type="match status" value="1"/>
</dbReference>
<evidence type="ECO:0000256" key="2">
    <source>
        <dbReference type="ARBA" id="ARBA00023235"/>
    </source>
</evidence>
<dbReference type="PANTHER" id="PTHR43732:SF1">
    <property type="entry name" value="RIBOSE 5-PHOSPHATE ISOMERASE"/>
    <property type="match status" value="1"/>
</dbReference>
<keyword evidence="2 3" id="KW-0413">Isomerase</keyword>
<dbReference type="GO" id="GO:0016861">
    <property type="term" value="F:intramolecular oxidoreductase activity, interconverting aldoses and ketoses"/>
    <property type="evidence" value="ECO:0007669"/>
    <property type="project" value="UniProtKB-ARBA"/>
</dbReference>
<dbReference type="Pfam" id="PF02502">
    <property type="entry name" value="LacAB_rpiB"/>
    <property type="match status" value="1"/>
</dbReference>
<organism evidence="3 4">
    <name type="scientific">Actinomyces johnsonii</name>
    <dbReference type="NCBI Taxonomy" id="544581"/>
    <lineage>
        <taxon>Bacteria</taxon>
        <taxon>Bacillati</taxon>
        <taxon>Actinomycetota</taxon>
        <taxon>Actinomycetes</taxon>
        <taxon>Actinomycetales</taxon>
        <taxon>Actinomycetaceae</taxon>
        <taxon>Actinomyces</taxon>
    </lineage>
</organism>
<dbReference type="RefSeq" id="WP_141423508.1">
    <property type="nucleotide sequence ID" value="NZ_JASPFB010000001.1"/>
</dbReference>
<evidence type="ECO:0000256" key="1">
    <source>
        <dbReference type="ARBA" id="ARBA00008754"/>
    </source>
</evidence>
<protein>
    <submittedName>
        <fullName evidence="3">RpiB/LacA/LacB family sugar-phosphate isomerase</fullName>
    </submittedName>
</protein>
<dbReference type="InterPro" id="IPR036569">
    <property type="entry name" value="RpiB_LacA_LacB_sf"/>
</dbReference>
<dbReference type="PIRSF" id="PIRSF005384">
    <property type="entry name" value="RpiB_LacA_B"/>
    <property type="match status" value="1"/>
</dbReference>
<accession>A0A508A426</accession>
<comment type="caution">
    <text evidence="3">The sequence shown here is derived from an EMBL/GenBank/DDBJ whole genome shotgun (WGS) entry which is preliminary data.</text>
</comment>
<dbReference type="AlphaFoldDB" id="A0A508A426"/>
<dbReference type="NCBIfam" id="TIGR00689">
    <property type="entry name" value="rpiB_lacA_lacB"/>
    <property type="match status" value="1"/>
</dbReference>
<comment type="similarity">
    <text evidence="1">Belongs to the LacAB/RpiB family.</text>
</comment>
<dbReference type="InterPro" id="IPR051812">
    <property type="entry name" value="SPI_LacAB/RpiB"/>
</dbReference>
<name>A0A508A426_9ACTO</name>
<dbReference type="InterPro" id="IPR003500">
    <property type="entry name" value="RpiB_LacA_LacB"/>
</dbReference>